<dbReference type="Gene3D" id="3.40.630.150">
    <property type="entry name" value="Malonyl-CoA decarboxylase, catalytic domain"/>
    <property type="match status" value="1"/>
</dbReference>
<keyword evidence="4" id="KW-1185">Reference proteome</keyword>
<dbReference type="InterPro" id="IPR038917">
    <property type="entry name" value="Malonyl_CoA_deC"/>
</dbReference>
<dbReference type="Proteomes" id="UP001595444">
    <property type="component" value="Unassembled WGS sequence"/>
</dbReference>
<dbReference type="PANTHER" id="PTHR28641:SF1">
    <property type="entry name" value="MALONYL-COA DECARBOXYLASE, MITOCHONDRIAL"/>
    <property type="match status" value="1"/>
</dbReference>
<protein>
    <submittedName>
        <fullName evidence="3">Malonyl-CoA decarboxylase domain-containing protein</fullName>
    </submittedName>
</protein>
<dbReference type="RefSeq" id="WP_194214372.1">
    <property type="nucleotide sequence ID" value="NZ_CP061205.1"/>
</dbReference>
<accession>A0ABV7D3G2</accession>
<dbReference type="EMBL" id="JBHRSL010000003">
    <property type="protein sequence ID" value="MFC3051415.1"/>
    <property type="molecule type" value="Genomic_DNA"/>
</dbReference>
<feature type="domain" description="Malonyl-CoA decarboxylase N-terminal" evidence="2">
    <location>
        <begin position="43"/>
        <end position="106"/>
    </location>
</feature>
<dbReference type="PANTHER" id="PTHR28641">
    <property type="match status" value="1"/>
</dbReference>
<comment type="caution">
    <text evidence="3">The sequence shown here is derived from an EMBL/GenBank/DDBJ whole genome shotgun (WGS) entry which is preliminary data.</text>
</comment>
<evidence type="ECO:0000313" key="3">
    <source>
        <dbReference type="EMBL" id="MFC3051415.1"/>
    </source>
</evidence>
<evidence type="ECO:0000259" key="2">
    <source>
        <dbReference type="Pfam" id="PF17408"/>
    </source>
</evidence>
<dbReference type="InterPro" id="IPR038351">
    <property type="entry name" value="MCD_N_sf"/>
</dbReference>
<evidence type="ECO:0000259" key="1">
    <source>
        <dbReference type="Pfam" id="PF05292"/>
    </source>
</evidence>
<sequence length="382" mass="42884">MPDAQTALSLTRQLAKAKGDAAGPRVANTLVAELSSLDDDKLAEYFDAVARELVAEWQTVIHQINLAKAGTALLVDVRRRLLPLVKSKPELKPLDRELQKTLTSWFNGGFLTLRRIDWDSPASLLERLMKYEAVHPITSWVDMRRRLAADRRCFGFFHPSMPDEPLIFVQVALTHEISATIKSILEAPIVEDPTPSTAIFYSISNCQKGLSGIPFGNLLIKRAVNELYHEIPSLKTFSTLSPIPGFRRWVMNNTDIITGLTSADKAALEVPRWWENPESCAVLELPLSKAAARYLTLAPQGRAPDPVAHFHLSNGARLERINWQANLSENAIAESYGLMVNYRYRPNYIEKCQEAYRLGRVSRARSVEGLLQTPLRMPFLGN</sequence>
<dbReference type="Pfam" id="PF17408">
    <property type="entry name" value="MCD_N"/>
    <property type="match status" value="1"/>
</dbReference>
<dbReference type="Pfam" id="PF05292">
    <property type="entry name" value="MCD"/>
    <property type="match status" value="1"/>
</dbReference>
<evidence type="ECO:0000313" key="4">
    <source>
        <dbReference type="Proteomes" id="UP001595444"/>
    </source>
</evidence>
<proteinExistence type="predicted"/>
<name>A0ABV7D3G2_9PROT</name>
<dbReference type="Gene3D" id="1.20.140.90">
    <property type="entry name" value="Malonyl-CoA decarboxylase, oligemerization domain"/>
    <property type="match status" value="1"/>
</dbReference>
<dbReference type="InterPro" id="IPR042303">
    <property type="entry name" value="Malonyl_CoA_deC_C_sf"/>
</dbReference>
<dbReference type="InterPro" id="IPR007956">
    <property type="entry name" value="Malonyl_CoA_deC_C"/>
</dbReference>
<organism evidence="3 4">
    <name type="scientific">Kordiimonas pumila</name>
    <dbReference type="NCBI Taxonomy" id="2161677"/>
    <lineage>
        <taxon>Bacteria</taxon>
        <taxon>Pseudomonadati</taxon>
        <taxon>Pseudomonadota</taxon>
        <taxon>Alphaproteobacteria</taxon>
        <taxon>Kordiimonadales</taxon>
        <taxon>Kordiimonadaceae</taxon>
        <taxon>Kordiimonas</taxon>
    </lineage>
</organism>
<reference evidence="4" key="1">
    <citation type="journal article" date="2019" name="Int. J. Syst. Evol. Microbiol.">
        <title>The Global Catalogue of Microorganisms (GCM) 10K type strain sequencing project: providing services to taxonomists for standard genome sequencing and annotation.</title>
        <authorList>
            <consortium name="The Broad Institute Genomics Platform"/>
            <consortium name="The Broad Institute Genome Sequencing Center for Infectious Disease"/>
            <person name="Wu L."/>
            <person name="Ma J."/>
        </authorList>
    </citation>
    <scope>NUCLEOTIDE SEQUENCE [LARGE SCALE GENOMIC DNA]</scope>
    <source>
        <strain evidence="4">KCTC 62164</strain>
    </source>
</reference>
<dbReference type="InterPro" id="IPR035372">
    <property type="entry name" value="MCD_N"/>
</dbReference>
<feature type="domain" description="Malonyl-CoA decarboxylase C-terminal" evidence="1">
    <location>
        <begin position="109"/>
        <end position="344"/>
    </location>
</feature>
<gene>
    <name evidence="3" type="ORF">ACFOKA_05815</name>
</gene>